<dbReference type="Pfam" id="PF01627">
    <property type="entry name" value="Hpt"/>
    <property type="match status" value="1"/>
</dbReference>
<organism evidence="3 4">
    <name type="scientific">Pseudodesulfovibrio aespoeensis (strain ATCC 700646 / DSM 10631 / Aspo-2)</name>
    <name type="common">Desulfovibrio aespoeensis</name>
    <dbReference type="NCBI Taxonomy" id="643562"/>
    <lineage>
        <taxon>Bacteria</taxon>
        <taxon>Pseudomonadati</taxon>
        <taxon>Thermodesulfobacteriota</taxon>
        <taxon>Desulfovibrionia</taxon>
        <taxon>Desulfovibrionales</taxon>
        <taxon>Desulfovibrionaceae</taxon>
    </lineage>
</organism>
<dbReference type="Gene3D" id="1.20.120.160">
    <property type="entry name" value="HPT domain"/>
    <property type="match status" value="1"/>
</dbReference>
<reference evidence="3 4" key="2">
    <citation type="journal article" date="2014" name="Genome Announc.">
        <title>Complete Genome Sequence of the Subsurface, Mesophilic Sulfate-Reducing Bacterium Desulfovibrio aespoeensis Aspo-2.</title>
        <authorList>
            <person name="Pedersen K."/>
            <person name="Bengtsson A."/>
            <person name="Edlund J."/>
            <person name="Rabe L."/>
            <person name="Hazen T."/>
            <person name="Chakraborty R."/>
            <person name="Goodwin L."/>
            <person name="Shapiro N."/>
        </authorList>
    </citation>
    <scope>NUCLEOTIDE SEQUENCE [LARGE SCALE GENOMIC DNA]</scope>
    <source>
        <strain evidence="4">ATCC 700646 / DSM 10631 / Aspo-2</strain>
    </source>
</reference>
<feature type="modified residue" description="Phosphohistidine" evidence="1">
    <location>
        <position position="67"/>
    </location>
</feature>
<evidence type="ECO:0000259" key="2">
    <source>
        <dbReference type="PROSITE" id="PS50894"/>
    </source>
</evidence>
<dbReference type="STRING" id="643562.Daes_0354"/>
<dbReference type="eggNOG" id="COG2198">
    <property type="taxonomic scope" value="Bacteria"/>
</dbReference>
<dbReference type="InterPro" id="IPR008207">
    <property type="entry name" value="Sig_transdc_His_kin_Hpt_dom"/>
</dbReference>
<evidence type="ECO:0000256" key="1">
    <source>
        <dbReference type="PROSITE-ProRule" id="PRU00110"/>
    </source>
</evidence>
<feature type="domain" description="HPt" evidence="2">
    <location>
        <begin position="28"/>
        <end position="125"/>
    </location>
</feature>
<keyword evidence="4" id="KW-1185">Reference proteome</keyword>
<dbReference type="Proteomes" id="UP000002191">
    <property type="component" value="Chromosome"/>
</dbReference>
<keyword evidence="1" id="KW-0597">Phosphoprotein</keyword>
<sequence>MEIAGARGLDMSEPLFDKNRFLQSLAGDMELARELLSAFLEDSPERSDSLGEALAQGDADQASKLAHSLKGMCGVVRSTEIANLALGMEESAKAGDLEKTRALHALFLDKLKAAHSAMRLFLARV</sequence>
<dbReference type="GO" id="GO:0004672">
    <property type="term" value="F:protein kinase activity"/>
    <property type="evidence" value="ECO:0007669"/>
    <property type="project" value="UniProtKB-ARBA"/>
</dbReference>
<dbReference type="InterPro" id="IPR036641">
    <property type="entry name" value="HPT_dom_sf"/>
</dbReference>
<accession>E6VWH3</accession>
<proteinExistence type="predicted"/>
<dbReference type="HOGENOM" id="CLU_162532_0_0_7"/>
<dbReference type="SUPFAM" id="SSF47226">
    <property type="entry name" value="Histidine-containing phosphotransfer domain, HPT domain"/>
    <property type="match status" value="1"/>
</dbReference>
<protein>
    <submittedName>
        <fullName evidence="3">Hpt domain protein</fullName>
    </submittedName>
</protein>
<evidence type="ECO:0000313" key="3">
    <source>
        <dbReference type="EMBL" id="ADU61379.1"/>
    </source>
</evidence>
<evidence type="ECO:0000313" key="4">
    <source>
        <dbReference type="Proteomes" id="UP000002191"/>
    </source>
</evidence>
<name>E6VWH3_PSEA9</name>
<dbReference type="EMBL" id="CP002431">
    <property type="protein sequence ID" value="ADU61379.1"/>
    <property type="molecule type" value="Genomic_DNA"/>
</dbReference>
<dbReference type="GO" id="GO:0000160">
    <property type="term" value="P:phosphorelay signal transduction system"/>
    <property type="evidence" value="ECO:0007669"/>
    <property type="project" value="InterPro"/>
</dbReference>
<reference evidence="4" key="1">
    <citation type="submission" date="2010-12" db="EMBL/GenBank/DDBJ databases">
        <title>Complete sequence of Desulfovibrio aespoeensis Aspo-2.</title>
        <authorList>
            <consortium name="US DOE Joint Genome Institute"/>
            <person name="Lucas S."/>
            <person name="Copeland A."/>
            <person name="Lapidus A."/>
            <person name="Cheng J.-F."/>
            <person name="Goodwin L."/>
            <person name="Pitluck S."/>
            <person name="Chertkov O."/>
            <person name="Misra M."/>
            <person name="Detter J.C."/>
            <person name="Han C."/>
            <person name="Tapia R."/>
            <person name="Land M."/>
            <person name="Hauser L."/>
            <person name="Kyrpides N."/>
            <person name="Ivanova N."/>
            <person name="Ovchinnikova G."/>
            <person name="Pedersen K."/>
            <person name="Jagevall S."/>
            <person name="Hazen T."/>
            <person name="Woyke T."/>
        </authorList>
    </citation>
    <scope>NUCLEOTIDE SEQUENCE [LARGE SCALE GENOMIC DNA]</scope>
    <source>
        <strain evidence="4">ATCC 700646 / DSM 10631 / Aspo-2</strain>
    </source>
</reference>
<dbReference type="AlphaFoldDB" id="E6VWH3"/>
<dbReference type="PROSITE" id="PS50894">
    <property type="entry name" value="HPT"/>
    <property type="match status" value="1"/>
</dbReference>
<dbReference type="KEGG" id="das:Daes_0354"/>
<gene>
    <name evidence="3" type="ordered locus">Daes_0354</name>
</gene>